<reference evidence="1" key="3">
    <citation type="journal article" date="2007" name="FEMS Microbiol. Rev.">
        <title>Cyanobacterial hydrogenases: diversity, regulation and applications.</title>
        <authorList>
            <person name="Tamagnini P."/>
            <person name="Leitao E."/>
            <person name="Oliveira P."/>
            <person name="Ferreira D."/>
            <person name="Pinto F."/>
            <person name="Harris D.J."/>
            <person name="Heidorn T."/>
            <person name="Lindblad P."/>
        </authorList>
    </citation>
    <scope>NUCLEOTIDE SEQUENCE</scope>
    <source>
        <strain evidence="1">CCAP 1446/4</strain>
    </source>
</reference>
<dbReference type="InterPro" id="IPR011335">
    <property type="entry name" value="Restrct_endonuc-II-like"/>
</dbReference>
<organism evidence="1">
    <name type="scientific">Limnoraphis robusta CCAP 1446/4</name>
    <dbReference type="NCBI Taxonomy" id="197229"/>
    <lineage>
        <taxon>Bacteria</taxon>
        <taxon>Bacillati</taxon>
        <taxon>Cyanobacteriota</taxon>
        <taxon>Cyanophyceae</taxon>
        <taxon>Oscillatoriophycideae</taxon>
        <taxon>Oscillatoriales</taxon>
        <taxon>Sirenicapillariaceae</taxon>
        <taxon>Limnoraphis</taxon>
    </lineage>
</organism>
<reference evidence="1" key="2">
    <citation type="journal article" date="2005" name="Appl. Environ. Microbiol.">
        <title>Analysis of the hupSL operon of the nonheterocystous cyanobacterium Lyngbya majuscula CCAP 1446/4: regulation of transcription and expression under a light-dark regimen.</title>
        <authorList>
            <person name="Leitao E."/>
            <person name="Oxelfelt F."/>
            <person name="Oliveira P."/>
            <person name="Moradas-Ferreira P."/>
            <person name="Tamagnini P."/>
        </authorList>
    </citation>
    <scope>NUCLEOTIDE SEQUENCE</scope>
    <source>
        <strain evidence="1">CCAP 1446/4</strain>
    </source>
</reference>
<sequence>MVTISQVRGMLLEEALLYLLRLSGYQTIEEASRDETLYKGNSGLEVLGRGGKHQIDAIANYTIAHPFSHPQRLLLEAKFHNNNKNKTGIEVVRNSVGVLKDVSEYWVSRNKVPPKARYHYQYAIFSTSGYTSPAQKYAYAQDIYLIPLYKSTFFQPILNAIHEFDPDFDTQAVPKQFLTRLRSTIRNSLRHEEINLGWLCDIIPYSELSYPYLLAVKVYKSIQKFCRTCHQLNGALLAMISRQFPLFLVPNPDNNPRINDLEKRKFRYNVEIDYNEEGGYLRDSVTKKSLFSFDLPQELFKLYASQGLFSETSDFNHEADYPSGIQAIVTLDNIPRVITFQLEKGWLNKIISE</sequence>
<evidence type="ECO:0000313" key="1">
    <source>
        <dbReference type="EMBL" id="ACC85642.1"/>
    </source>
</evidence>
<reference evidence="1" key="4">
    <citation type="submission" date="2008-04" db="EMBL/GenBank/DDBJ databases">
        <authorList>
            <person name="Pinto F."/>
            <person name="Ferreira D."/>
            <person name="Leitao E."/>
            <person name="Tamagnini P."/>
        </authorList>
    </citation>
    <scope>NUCLEOTIDE SEQUENCE</scope>
    <source>
        <strain evidence="1">CCAP 1446/4</strain>
    </source>
</reference>
<reference evidence="1" key="1">
    <citation type="journal article" date="2002" name="Microbiol. Mol. Biol. Rev.">
        <title>Hydrogenases and hydrogen metabolism of cyanobacteria.</title>
        <authorList>
            <person name="Tamagnini P."/>
            <person name="Axelsson R."/>
            <person name="Lindberg P."/>
            <person name="Oxelfelt F."/>
            <person name="Wunschiers R."/>
            <person name="Lindblad P."/>
        </authorList>
    </citation>
    <scope>NUCLEOTIDE SEQUENCE</scope>
    <source>
        <strain evidence="1">CCAP 1446/4</strain>
    </source>
</reference>
<dbReference type="SUPFAM" id="SSF52980">
    <property type="entry name" value="Restriction endonuclease-like"/>
    <property type="match status" value="1"/>
</dbReference>
<protein>
    <submittedName>
        <fullName evidence="1">Uncharacterized protein</fullName>
    </submittedName>
</protein>
<reference evidence="1" key="5">
    <citation type="journal article" date="2009" name="BMC Microbiol.">
        <title>Transcription profiles of hydrogenases related genes in the cyanobacterium Lyngbya majuscula CCAP 1446/4.</title>
        <authorList>
            <person name="Ferreira D."/>
            <person name="Pinto F."/>
            <person name="Moradas-Ferreira P."/>
            <person name="Mendes M.V."/>
            <person name="Tamagnini P."/>
        </authorList>
    </citation>
    <scope>NUCLEOTIDE SEQUENCE</scope>
    <source>
        <strain evidence="1">CCAP 1446/4</strain>
    </source>
</reference>
<proteinExistence type="predicted"/>
<dbReference type="Gene3D" id="3.40.1350.10">
    <property type="match status" value="1"/>
</dbReference>
<dbReference type="EMBL" id="AY536043">
    <property type="protein sequence ID" value="ACC85642.1"/>
    <property type="molecule type" value="Genomic_DNA"/>
</dbReference>
<dbReference type="GO" id="GO:0003676">
    <property type="term" value="F:nucleic acid binding"/>
    <property type="evidence" value="ECO:0007669"/>
    <property type="project" value="InterPro"/>
</dbReference>
<accession>B2GM70</accession>
<dbReference type="InterPro" id="IPR011856">
    <property type="entry name" value="tRNA_endonuc-like_dom_sf"/>
</dbReference>
<name>B2GM70_9CYAN</name>
<dbReference type="AlphaFoldDB" id="B2GM70"/>